<evidence type="ECO:0008006" key="3">
    <source>
        <dbReference type="Google" id="ProtNLM"/>
    </source>
</evidence>
<proteinExistence type="predicted"/>
<dbReference type="AlphaFoldDB" id="A0A8H6Z7W0"/>
<dbReference type="Proteomes" id="UP000623467">
    <property type="component" value="Unassembled WGS sequence"/>
</dbReference>
<dbReference type="EMBL" id="JACAZH010000003">
    <property type="protein sequence ID" value="KAF7373928.1"/>
    <property type="molecule type" value="Genomic_DNA"/>
</dbReference>
<comment type="caution">
    <text evidence="1">The sequence shown here is derived from an EMBL/GenBank/DDBJ whole genome shotgun (WGS) entry which is preliminary data.</text>
</comment>
<keyword evidence="2" id="KW-1185">Reference proteome</keyword>
<accession>A0A8H6Z7W0</accession>
<evidence type="ECO:0000313" key="2">
    <source>
        <dbReference type="Proteomes" id="UP000623467"/>
    </source>
</evidence>
<reference evidence="1" key="1">
    <citation type="submission" date="2020-05" db="EMBL/GenBank/DDBJ databases">
        <title>Mycena genomes resolve the evolution of fungal bioluminescence.</title>
        <authorList>
            <person name="Tsai I.J."/>
        </authorList>
    </citation>
    <scope>NUCLEOTIDE SEQUENCE</scope>
    <source>
        <strain evidence="1">160909Yilan</strain>
    </source>
</reference>
<dbReference type="OrthoDB" id="3541472at2759"/>
<gene>
    <name evidence="1" type="ORF">MSAN_00605200</name>
</gene>
<name>A0A8H6Z7W0_9AGAR</name>
<sequence>MLFHLCPELLHEIGTQLAPSDQKRLRTVCRELNAAMQPLACSCLVVKLTEDDLCGDMLTRISSGMTGWSRWATMLRILPGVHEYSHTIATVPASQAPVLTAALMSLKNLHTISWKMHTNDAEWTRDVVCAFLSVAHGIRDFQLQTSGYHMDGDVPLGAIRGLRKLTANAPYWGPKFPVPQIAKNIVENRNSLTSIHLVHSWPWREIWTLLLSDDSLKELRLLDVTTNIVTLDLLKYPSSYSGLRRLKLIRIGGRNQDESNRLADVFIETVLPLHEDSLVELSYTADLESRWSFGRHCENAISRLHRSEVLGFSVDFDDVSPRVEPENNAVMRLLSIAARLPALAHLSIVGSGAEHNRGARCGNPKMNHRARMNRAINLAVSSFRTDIPSRATVYAGRKWYAQHLASAAGDLTTQSETETALLAYEEFNNPDSKESHSLFY</sequence>
<protein>
    <recommendedName>
        <fullName evidence="3">F-box domain-containing protein</fullName>
    </recommendedName>
</protein>
<evidence type="ECO:0000313" key="1">
    <source>
        <dbReference type="EMBL" id="KAF7373928.1"/>
    </source>
</evidence>
<organism evidence="1 2">
    <name type="scientific">Mycena sanguinolenta</name>
    <dbReference type="NCBI Taxonomy" id="230812"/>
    <lineage>
        <taxon>Eukaryota</taxon>
        <taxon>Fungi</taxon>
        <taxon>Dikarya</taxon>
        <taxon>Basidiomycota</taxon>
        <taxon>Agaricomycotina</taxon>
        <taxon>Agaricomycetes</taxon>
        <taxon>Agaricomycetidae</taxon>
        <taxon>Agaricales</taxon>
        <taxon>Marasmiineae</taxon>
        <taxon>Mycenaceae</taxon>
        <taxon>Mycena</taxon>
    </lineage>
</organism>